<dbReference type="EMBL" id="VUOB01000065">
    <property type="protein sequence ID" value="KAA2253646.1"/>
    <property type="molecule type" value="Genomic_DNA"/>
</dbReference>
<evidence type="ECO:0000256" key="1">
    <source>
        <dbReference type="SAM" id="MobiDB-lite"/>
    </source>
</evidence>
<accession>A0A5B2WSX6</accession>
<dbReference type="Pfam" id="PF12028">
    <property type="entry name" value="DUF3515"/>
    <property type="match status" value="1"/>
</dbReference>
<feature type="compositionally biased region" description="Low complexity" evidence="1">
    <location>
        <begin position="32"/>
        <end position="47"/>
    </location>
</feature>
<reference evidence="2 3" key="1">
    <citation type="submission" date="2019-09" db="EMBL/GenBank/DDBJ databases">
        <title>Goodfellowia gen. nov., a new genus of the Pseudonocardineae related to Actinoalloteichus, containing Goodfellowia coeruleoviolacea gen. nov., comb. nov. gen. nov., comb. nov.</title>
        <authorList>
            <person name="Labeda D."/>
        </authorList>
    </citation>
    <scope>NUCLEOTIDE SEQUENCE [LARGE SCALE GENOMIC DNA]</scope>
    <source>
        <strain evidence="2 3">AN110305</strain>
    </source>
</reference>
<dbReference type="OrthoDB" id="4422435at2"/>
<dbReference type="Proteomes" id="UP000323454">
    <property type="component" value="Unassembled WGS sequence"/>
</dbReference>
<name>A0A5B2WSX6_9PSEU</name>
<keyword evidence="3" id="KW-1185">Reference proteome</keyword>
<feature type="region of interest" description="Disordered" evidence="1">
    <location>
        <begin position="32"/>
        <end position="52"/>
    </location>
</feature>
<evidence type="ECO:0000313" key="2">
    <source>
        <dbReference type="EMBL" id="KAA2253646.1"/>
    </source>
</evidence>
<comment type="caution">
    <text evidence="2">The sequence shown here is derived from an EMBL/GenBank/DDBJ whole genome shotgun (WGS) entry which is preliminary data.</text>
</comment>
<reference evidence="2 3" key="2">
    <citation type="submission" date="2019-09" db="EMBL/GenBank/DDBJ databases">
        <authorList>
            <person name="Jin C."/>
        </authorList>
    </citation>
    <scope>NUCLEOTIDE SEQUENCE [LARGE SCALE GENOMIC DNA]</scope>
    <source>
        <strain evidence="2 3">AN110305</strain>
    </source>
</reference>
<evidence type="ECO:0000313" key="3">
    <source>
        <dbReference type="Proteomes" id="UP000323454"/>
    </source>
</evidence>
<organism evidence="2 3">
    <name type="scientific">Solihabitans fulvus</name>
    <dbReference type="NCBI Taxonomy" id="1892852"/>
    <lineage>
        <taxon>Bacteria</taxon>
        <taxon>Bacillati</taxon>
        <taxon>Actinomycetota</taxon>
        <taxon>Actinomycetes</taxon>
        <taxon>Pseudonocardiales</taxon>
        <taxon>Pseudonocardiaceae</taxon>
        <taxon>Solihabitans</taxon>
    </lineage>
</organism>
<sequence>MLVVVIGLPVLLAVAVAAAGLFLGTGGRGDSSAAASSSPAADRSGPLPLVPVPAPSAGSQDCVKLAGALPAKLVSGGATLTRRELAAPAPVGATAWGDASHDPVVLRCGLDKPSELTQTSNLREINGVKWLEVDGDGAATWYVLDRPVYVALTVPADAGTGPLQDISTTIAATLPAKQ</sequence>
<dbReference type="AlphaFoldDB" id="A0A5B2WSX6"/>
<dbReference type="InterPro" id="IPR021903">
    <property type="entry name" value="DUF3515"/>
</dbReference>
<proteinExistence type="predicted"/>
<protein>
    <submittedName>
        <fullName evidence="2">DUF3515 domain-containing protein</fullName>
    </submittedName>
</protein>
<gene>
    <name evidence="2" type="ORF">F0L68_32580</name>
</gene>